<keyword evidence="8" id="KW-0479">Metal-binding</keyword>
<dbReference type="PANTHER" id="PTHR43808:SF8">
    <property type="entry name" value="PEPTIDASE M20 DIMERISATION DOMAIN-CONTAINING PROTEIN"/>
    <property type="match status" value="1"/>
</dbReference>
<comment type="similarity">
    <text evidence="4">Belongs to the peptidase M20A family.</text>
</comment>
<dbReference type="NCBIfam" id="TIGR01910">
    <property type="entry name" value="DapE-ArgE"/>
    <property type="match status" value="1"/>
</dbReference>
<keyword evidence="7" id="KW-0028">Amino-acid biosynthesis</keyword>
<dbReference type="AlphaFoldDB" id="A0A2K0AXY5"/>
<dbReference type="InterPro" id="IPR002933">
    <property type="entry name" value="Peptidase_M20"/>
</dbReference>
<organism evidence="16 17">
    <name type="scientific">Staphylococcus haemolyticus</name>
    <dbReference type="NCBI Taxonomy" id="1283"/>
    <lineage>
        <taxon>Bacteria</taxon>
        <taxon>Bacillati</taxon>
        <taxon>Bacillota</taxon>
        <taxon>Bacilli</taxon>
        <taxon>Bacillales</taxon>
        <taxon>Staphylococcaceae</taxon>
        <taxon>Staphylococcus</taxon>
    </lineage>
</organism>
<keyword evidence="12" id="KW-0457">Lysine biosynthesis</keyword>
<keyword evidence="10" id="KW-0862">Zinc</keyword>
<keyword evidence="11" id="KW-0220">Diaminopimelate biosynthesis</keyword>
<evidence type="ECO:0000256" key="12">
    <source>
        <dbReference type="ARBA" id="ARBA00023154"/>
    </source>
</evidence>
<evidence type="ECO:0000256" key="1">
    <source>
        <dbReference type="ARBA" id="ARBA00001941"/>
    </source>
</evidence>
<evidence type="ECO:0000256" key="5">
    <source>
        <dbReference type="ARBA" id="ARBA00011921"/>
    </source>
</evidence>
<reference evidence="16 17" key="1">
    <citation type="submission" date="2017-12" db="EMBL/GenBank/DDBJ databases">
        <title>FDA dAtabase for Regulatory Grade micrObial Sequences (FDA-ARGOS): Supporting development and validation of Infectious Disease Dx tests.</title>
        <authorList>
            <person name="Hoffmann M."/>
            <person name="Allard M."/>
            <person name="Evans P."/>
            <person name="Brown E."/>
            <person name="Tallon L."/>
            <person name="Sadzewicz L."/>
            <person name="Sengamalay N."/>
            <person name="Ott S."/>
            <person name="Godinez A."/>
            <person name="Nagaraj S."/>
            <person name="Vavikolanu K."/>
            <person name="Aluvathingal J."/>
            <person name="Nadendla S."/>
            <person name="Sichtig H."/>
        </authorList>
    </citation>
    <scope>NUCLEOTIDE SEQUENCE [LARGE SCALE GENOMIC DNA]</scope>
    <source>
        <strain evidence="16 17">FDAARGOS_148</strain>
    </source>
</reference>
<comment type="pathway">
    <text evidence="3">Amino-acid biosynthesis; L-lysine biosynthesis via DAP pathway; LL-2,6-diaminopimelate from (S)-tetrahydrodipicolinate (succinylase route): step 3/3.</text>
</comment>
<dbReference type="Pfam" id="PF01546">
    <property type="entry name" value="Peptidase_M20"/>
    <property type="match status" value="1"/>
</dbReference>
<protein>
    <recommendedName>
        <fullName evidence="6">Probable succinyl-diaminopimelate desuccinylase</fullName>
        <ecNumber evidence="5">3.5.1.18</ecNumber>
    </recommendedName>
</protein>
<evidence type="ECO:0000256" key="14">
    <source>
        <dbReference type="ARBA" id="ARBA00051301"/>
    </source>
</evidence>
<keyword evidence="13" id="KW-0170">Cobalt</keyword>
<evidence type="ECO:0000256" key="10">
    <source>
        <dbReference type="ARBA" id="ARBA00022833"/>
    </source>
</evidence>
<dbReference type="InterPro" id="IPR050072">
    <property type="entry name" value="Peptidase_M20A"/>
</dbReference>
<comment type="cofactor">
    <cofactor evidence="1">
        <name>Co(2+)</name>
        <dbReference type="ChEBI" id="CHEBI:48828"/>
    </cofactor>
</comment>
<comment type="caution">
    <text evidence="16">The sequence shown here is derived from an EMBL/GenBank/DDBJ whole genome shotgun (WGS) entry which is preliminary data.</text>
</comment>
<proteinExistence type="inferred from homology"/>
<comment type="cofactor">
    <cofactor evidence="2">
        <name>Zn(2+)</name>
        <dbReference type="ChEBI" id="CHEBI:29105"/>
    </cofactor>
</comment>
<dbReference type="EC" id="3.5.1.18" evidence="5"/>
<sequence>MRTFQEEDKIKLLADIIEIQSENENEIEVCHYIQNLLAQYDIPSKILKVSETRANLVAEIGSGSPILAMSGHMDVVDAGRHDKWTYPPFKLTEHDGKLYGRGTTDMKGALMGMVIALIELKMSGDLPKGTIRLLATTGEEKEQEGAKRFVKDGYLDDIDGLIIGEPTDNGVFYAHKGSMACKVTATGVAAHSSMPFLGKNAVDTLVQFINQLNSKYDNIKQHDLQHELDVSPMVNKFMKGTISEEEENFASGFTLMGSIIKGGKQFNSVPEEASIEYNVRPVPEYNNDFVKSLFQQTVDEVNPEALSFEVVSDHRPVTSDKDSTLIQVITEVAPHYVNEEDVFVAAFIGTTDASSLLGDNLNNVDLAIVGPGITIMAHQVDEYIEKTCFLNTSISTKTLHLSTWLKSNLYKENET</sequence>
<evidence type="ECO:0000313" key="17">
    <source>
        <dbReference type="Proteomes" id="UP000053523"/>
    </source>
</evidence>
<dbReference type="SUPFAM" id="SSF53187">
    <property type="entry name" value="Zn-dependent exopeptidases"/>
    <property type="match status" value="1"/>
</dbReference>
<comment type="catalytic activity">
    <reaction evidence="14">
        <text>N-succinyl-(2S,6S)-2,6-diaminopimelate + H2O = (2S,6S)-2,6-diaminopimelate + succinate</text>
        <dbReference type="Rhea" id="RHEA:22608"/>
        <dbReference type="ChEBI" id="CHEBI:15377"/>
        <dbReference type="ChEBI" id="CHEBI:30031"/>
        <dbReference type="ChEBI" id="CHEBI:57609"/>
        <dbReference type="ChEBI" id="CHEBI:58087"/>
        <dbReference type="EC" id="3.5.1.18"/>
    </reaction>
</comment>
<evidence type="ECO:0000259" key="15">
    <source>
        <dbReference type="Pfam" id="PF07687"/>
    </source>
</evidence>
<dbReference type="Pfam" id="PF07687">
    <property type="entry name" value="M20_dimer"/>
    <property type="match status" value="1"/>
</dbReference>
<dbReference type="InterPro" id="IPR001261">
    <property type="entry name" value="ArgE/DapE_CS"/>
</dbReference>
<dbReference type="GO" id="GO:0019877">
    <property type="term" value="P:diaminopimelate biosynthetic process"/>
    <property type="evidence" value="ECO:0007669"/>
    <property type="project" value="UniProtKB-KW"/>
</dbReference>
<keyword evidence="9" id="KW-0378">Hydrolase</keyword>
<dbReference type="PROSITE" id="PS00759">
    <property type="entry name" value="ARGE_DAPE_CPG2_2"/>
    <property type="match status" value="1"/>
</dbReference>
<evidence type="ECO:0000256" key="6">
    <source>
        <dbReference type="ARBA" id="ARBA00016853"/>
    </source>
</evidence>
<feature type="domain" description="Peptidase M20 dimerisation" evidence="15">
    <location>
        <begin position="173"/>
        <end position="304"/>
    </location>
</feature>
<dbReference type="SUPFAM" id="SSF55031">
    <property type="entry name" value="Bacterial exopeptidase dimerisation domain"/>
    <property type="match status" value="1"/>
</dbReference>
<dbReference type="InterPro" id="IPR010182">
    <property type="entry name" value="ArgE/DapE"/>
</dbReference>
<evidence type="ECO:0000313" key="16">
    <source>
        <dbReference type="EMBL" id="PNN29858.1"/>
    </source>
</evidence>
<dbReference type="PROSITE" id="PS00758">
    <property type="entry name" value="ARGE_DAPE_CPG2_1"/>
    <property type="match status" value="1"/>
</dbReference>
<dbReference type="NCBIfam" id="NF006365">
    <property type="entry name" value="PRK08588.1"/>
    <property type="match status" value="1"/>
</dbReference>
<dbReference type="Proteomes" id="UP000053523">
    <property type="component" value="Unassembled WGS sequence"/>
</dbReference>
<evidence type="ECO:0000256" key="4">
    <source>
        <dbReference type="ARBA" id="ARBA00006247"/>
    </source>
</evidence>
<dbReference type="Gene3D" id="3.30.70.360">
    <property type="match status" value="1"/>
</dbReference>
<evidence type="ECO:0000256" key="2">
    <source>
        <dbReference type="ARBA" id="ARBA00001947"/>
    </source>
</evidence>
<accession>A0A2K0AXY5</accession>
<evidence type="ECO:0000256" key="8">
    <source>
        <dbReference type="ARBA" id="ARBA00022723"/>
    </source>
</evidence>
<evidence type="ECO:0000256" key="7">
    <source>
        <dbReference type="ARBA" id="ARBA00022605"/>
    </source>
</evidence>
<dbReference type="EMBL" id="LORN02000006">
    <property type="protein sequence ID" value="PNN29858.1"/>
    <property type="molecule type" value="Genomic_DNA"/>
</dbReference>
<dbReference type="InterPro" id="IPR011650">
    <property type="entry name" value="Peptidase_M20_dimer"/>
</dbReference>
<evidence type="ECO:0000256" key="13">
    <source>
        <dbReference type="ARBA" id="ARBA00023285"/>
    </source>
</evidence>
<dbReference type="GO" id="GO:0009089">
    <property type="term" value="P:lysine biosynthetic process via diaminopimelate"/>
    <property type="evidence" value="ECO:0007669"/>
    <property type="project" value="UniProtKB-UniPathway"/>
</dbReference>
<evidence type="ECO:0000256" key="11">
    <source>
        <dbReference type="ARBA" id="ARBA00022915"/>
    </source>
</evidence>
<evidence type="ECO:0000256" key="9">
    <source>
        <dbReference type="ARBA" id="ARBA00022801"/>
    </source>
</evidence>
<gene>
    <name evidence="16" type="ORF">AL503_000700</name>
</gene>
<dbReference type="PANTHER" id="PTHR43808">
    <property type="entry name" value="ACETYLORNITHINE DEACETYLASE"/>
    <property type="match status" value="1"/>
</dbReference>
<dbReference type="CDD" id="cd08659">
    <property type="entry name" value="M20_ArgE_DapE-like"/>
    <property type="match status" value="1"/>
</dbReference>
<dbReference type="GO" id="GO:0009014">
    <property type="term" value="F:succinyl-diaminopimelate desuccinylase activity"/>
    <property type="evidence" value="ECO:0007669"/>
    <property type="project" value="UniProtKB-EC"/>
</dbReference>
<evidence type="ECO:0000256" key="3">
    <source>
        <dbReference type="ARBA" id="ARBA00005130"/>
    </source>
</evidence>
<dbReference type="InterPro" id="IPR036264">
    <property type="entry name" value="Bact_exopeptidase_dim_dom"/>
</dbReference>
<dbReference type="UniPathway" id="UPA00034">
    <property type="reaction ID" value="UER00021"/>
</dbReference>
<name>A0A2K0AXY5_STAHA</name>
<dbReference type="Gene3D" id="3.40.630.10">
    <property type="entry name" value="Zn peptidases"/>
    <property type="match status" value="1"/>
</dbReference>
<dbReference type="GO" id="GO:0046872">
    <property type="term" value="F:metal ion binding"/>
    <property type="evidence" value="ECO:0007669"/>
    <property type="project" value="UniProtKB-KW"/>
</dbReference>